<evidence type="ECO:0008006" key="3">
    <source>
        <dbReference type="Google" id="ProtNLM"/>
    </source>
</evidence>
<dbReference type="Proteomes" id="UP000665026">
    <property type="component" value="Chromosome"/>
</dbReference>
<dbReference type="AlphaFoldDB" id="A0A975EMY6"/>
<dbReference type="EMBL" id="CP060010">
    <property type="protein sequence ID" value="QTN34672.1"/>
    <property type="molecule type" value="Genomic_DNA"/>
</dbReference>
<accession>A0A975EMY6</accession>
<evidence type="ECO:0000313" key="1">
    <source>
        <dbReference type="EMBL" id="QTN34672.1"/>
    </source>
</evidence>
<dbReference type="KEGG" id="cact:HZ995_09125"/>
<gene>
    <name evidence="1" type="ORF">HZ995_09125</name>
</gene>
<sequence length="407" mass="45456">MLEADQFFDTGNLPSFTIEVESLEVDGKQVGPTKIETSYGQEGEISFSLGTFAPDGFSALRAKFEIKYKAQHAAIPVIVTERTAPSGADPAKVTATPNNVPCILVDTKTASSFSAVLWSAPKFLNKPIVLEYPVGTVMKIIPFRSDHGSPCKVESNVRLSSEKPWSSLRNFIRFMTFLKGANCGFGNVFAFQENGEIAFRMLGFTKVDVSPAQTNWFDIELQNELPNLYKLFCVSRSDLTTCRALDQTINFYRAASLSRKIGPELALIAAHSALEAIVNFILQYRADWSKSMLANRTISFADKSRSAASHAKVNEGLLDKSPRLQEYSKSNNNIDAFELISRFRNILVHQDFREGPTGIELHEAWSITMWLVEVLIFAVIGYRGEIIDRRNYDGYRGETCLIPNTEK</sequence>
<name>A0A975EMY6_9RHOB</name>
<dbReference type="RefSeq" id="WP_209355363.1">
    <property type="nucleotide sequence ID" value="NZ_CP060010.1"/>
</dbReference>
<proteinExistence type="predicted"/>
<reference evidence="1" key="1">
    <citation type="submission" date="2020-07" db="EMBL/GenBank/DDBJ databases">
        <title>Genome sequences of bacteria associated with the marine, planktonic diatom Thalassiosira profunda strain ECT2AJA-044.</title>
        <authorList>
            <person name="Gargas C.B."/>
            <person name="Roberts W.R."/>
            <person name="Alverson A.J."/>
        </authorList>
    </citation>
    <scope>NUCLEOTIDE SEQUENCE</scope>
    <source>
        <strain evidence="1">ECT2AJA-044</strain>
    </source>
</reference>
<evidence type="ECO:0000313" key="2">
    <source>
        <dbReference type="Proteomes" id="UP000665026"/>
    </source>
</evidence>
<organism evidence="1 2">
    <name type="scientific">Cognatishimia activa</name>
    <dbReference type="NCBI Taxonomy" id="1715691"/>
    <lineage>
        <taxon>Bacteria</taxon>
        <taxon>Pseudomonadati</taxon>
        <taxon>Pseudomonadota</taxon>
        <taxon>Alphaproteobacteria</taxon>
        <taxon>Rhodobacterales</taxon>
        <taxon>Paracoccaceae</taxon>
        <taxon>Cognatishimia</taxon>
    </lineage>
</organism>
<protein>
    <recommendedName>
        <fullName evidence="3">ApeA N-terminal domain-containing protein</fullName>
    </recommendedName>
</protein>